<dbReference type="AlphaFoldDB" id="A0A1I8AR10"/>
<name>A0A1I8AR10_9BILA</name>
<accession>A0A1I8AR10</accession>
<reference evidence="2" key="1">
    <citation type="submission" date="2016-11" db="UniProtKB">
        <authorList>
            <consortium name="WormBaseParasite"/>
        </authorList>
    </citation>
    <scope>IDENTIFICATION</scope>
</reference>
<dbReference type="WBParaSite" id="L893_g8274.t2">
    <property type="protein sequence ID" value="L893_g8274.t2"/>
    <property type="gene ID" value="L893_g8274"/>
</dbReference>
<evidence type="ECO:0000313" key="1">
    <source>
        <dbReference type="Proteomes" id="UP000095287"/>
    </source>
</evidence>
<protein>
    <submittedName>
        <fullName evidence="2">Class I SAM-dependent methyltransferase</fullName>
    </submittedName>
</protein>
<evidence type="ECO:0000313" key="2">
    <source>
        <dbReference type="WBParaSite" id="L893_g8274.t2"/>
    </source>
</evidence>
<dbReference type="Proteomes" id="UP000095287">
    <property type="component" value="Unplaced"/>
</dbReference>
<proteinExistence type="predicted"/>
<keyword evidence="1" id="KW-1185">Reference proteome</keyword>
<organism evidence="1 2">
    <name type="scientific">Steinernema glaseri</name>
    <dbReference type="NCBI Taxonomy" id="37863"/>
    <lineage>
        <taxon>Eukaryota</taxon>
        <taxon>Metazoa</taxon>
        <taxon>Ecdysozoa</taxon>
        <taxon>Nematoda</taxon>
        <taxon>Chromadorea</taxon>
        <taxon>Rhabditida</taxon>
        <taxon>Tylenchina</taxon>
        <taxon>Panagrolaimomorpha</taxon>
        <taxon>Strongyloidoidea</taxon>
        <taxon>Steinernematidae</taxon>
        <taxon>Steinernema</taxon>
    </lineage>
</organism>
<sequence>MQRQYQLEEHVEILIARVLSTLEIFRQFAPYDLQDFAQHIAPYAVWILLNRQGYKNAEMKKERWLHNYNNTNYILPNVYVDPTYYGFYMQAKKSLPRAAHTDWANIACIAQGEIQAHLRTYSKLYMDFYSELPVQDSDA</sequence>